<protein>
    <submittedName>
        <fullName evidence="1">Uncharacterized protein</fullName>
    </submittedName>
</protein>
<accession>A0A2P2PJQ2</accession>
<dbReference type="EMBL" id="GGEC01074476">
    <property type="protein sequence ID" value="MBX54960.1"/>
    <property type="molecule type" value="Transcribed_RNA"/>
</dbReference>
<evidence type="ECO:0000313" key="1">
    <source>
        <dbReference type="EMBL" id="MBX54960.1"/>
    </source>
</evidence>
<sequence length="80" mass="9123">MVFFIGAFTDRPSHFSWKCVKSITYSLPQNVQVHPSCFPCKISMNFQPPSPPTLFSLSGRFLPMEHHAPNICYGLKAKDY</sequence>
<dbReference type="AlphaFoldDB" id="A0A2P2PJQ2"/>
<name>A0A2P2PJQ2_RHIMU</name>
<organism evidence="1">
    <name type="scientific">Rhizophora mucronata</name>
    <name type="common">Asiatic mangrove</name>
    <dbReference type="NCBI Taxonomy" id="61149"/>
    <lineage>
        <taxon>Eukaryota</taxon>
        <taxon>Viridiplantae</taxon>
        <taxon>Streptophyta</taxon>
        <taxon>Embryophyta</taxon>
        <taxon>Tracheophyta</taxon>
        <taxon>Spermatophyta</taxon>
        <taxon>Magnoliopsida</taxon>
        <taxon>eudicotyledons</taxon>
        <taxon>Gunneridae</taxon>
        <taxon>Pentapetalae</taxon>
        <taxon>rosids</taxon>
        <taxon>fabids</taxon>
        <taxon>Malpighiales</taxon>
        <taxon>Rhizophoraceae</taxon>
        <taxon>Rhizophora</taxon>
    </lineage>
</organism>
<reference evidence="1" key="1">
    <citation type="submission" date="2018-02" db="EMBL/GenBank/DDBJ databases">
        <title>Rhizophora mucronata_Transcriptome.</title>
        <authorList>
            <person name="Meera S.P."/>
            <person name="Sreeshan A."/>
            <person name="Augustine A."/>
        </authorList>
    </citation>
    <scope>NUCLEOTIDE SEQUENCE</scope>
    <source>
        <tissue evidence="1">Leaf</tissue>
    </source>
</reference>
<proteinExistence type="predicted"/>